<comment type="catalytic activity">
    <reaction evidence="12 14">
        <text>nicotinate beta-D-ribonucleotide + ATP + H(+) = deamido-NAD(+) + diphosphate</text>
        <dbReference type="Rhea" id="RHEA:22860"/>
        <dbReference type="ChEBI" id="CHEBI:15378"/>
        <dbReference type="ChEBI" id="CHEBI:30616"/>
        <dbReference type="ChEBI" id="CHEBI:33019"/>
        <dbReference type="ChEBI" id="CHEBI:57502"/>
        <dbReference type="ChEBI" id="CHEBI:58437"/>
        <dbReference type="EC" id="2.7.7.18"/>
    </reaction>
</comment>
<comment type="pathway">
    <text evidence="2 14">Cofactor biosynthesis; NAD(+) biosynthesis; deamido-NAD(+) from nicotinate D-ribonucleotide: step 1/1.</text>
</comment>
<keyword evidence="7 14" id="KW-0547">Nucleotide-binding</keyword>
<dbReference type="PANTHER" id="PTHR39321">
    <property type="entry name" value="NICOTINATE-NUCLEOTIDE ADENYLYLTRANSFERASE-RELATED"/>
    <property type="match status" value="1"/>
</dbReference>
<dbReference type="NCBIfam" id="NF005519">
    <property type="entry name" value="PRK07152.1"/>
    <property type="match status" value="1"/>
</dbReference>
<evidence type="ECO:0000256" key="2">
    <source>
        <dbReference type="ARBA" id="ARBA00005019"/>
    </source>
</evidence>
<dbReference type="InterPro" id="IPR006675">
    <property type="entry name" value="HDIG_dom"/>
</dbReference>
<dbReference type="Pfam" id="PF01467">
    <property type="entry name" value="CTP_transf_like"/>
    <property type="match status" value="1"/>
</dbReference>
<dbReference type="InterPro" id="IPR014729">
    <property type="entry name" value="Rossmann-like_a/b/a_fold"/>
</dbReference>
<dbReference type="GO" id="GO:0008803">
    <property type="term" value="F:bis(5'-nucleosyl)-tetraphosphatase (symmetrical) activity"/>
    <property type="evidence" value="ECO:0007669"/>
    <property type="project" value="UniProtKB-EC"/>
</dbReference>
<comment type="catalytic activity">
    <reaction evidence="13">
        <text>P(1),P(4)-bis(5'-adenosyl) tetraphosphate + H2O = 2 ADP + 2 H(+)</text>
        <dbReference type="Rhea" id="RHEA:24252"/>
        <dbReference type="ChEBI" id="CHEBI:15377"/>
        <dbReference type="ChEBI" id="CHEBI:15378"/>
        <dbReference type="ChEBI" id="CHEBI:58141"/>
        <dbReference type="ChEBI" id="CHEBI:456216"/>
        <dbReference type="EC" id="3.6.1.41"/>
    </reaction>
</comment>
<evidence type="ECO:0000256" key="10">
    <source>
        <dbReference type="ARBA" id="ARBA00023004"/>
    </source>
</evidence>
<dbReference type="GO" id="GO:0005524">
    <property type="term" value="F:ATP binding"/>
    <property type="evidence" value="ECO:0007669"/>
    <property type="project" value="UniProtKB-KW"/>
</dbReference>
<dbReference type="RefSeq" id="WP_223644431.1">
    <property type="nucleotide sequence ID" value="NZ_JAIQBY010000004.1"/>
</dbReference>
<evidence type="ECO:0000256" key="3">
    <source>
        <dbReference type="ARBA" id="ARBA00022642"/>
    </source>
</evidence>
<keyword evidence="6" id="KW-0479">Metal-binding</keyword>
<dbReference type="SUPFAM" id="SSF109604">
    <property type="entry name" value="HD-domain/PDEase-like"/>
    <property type="match status" value="1"/>
</dbReference>
<organism evidence="16 17">
    <name type="scientific">Mycoplasma tauri</name>
    <dbReference type="NCBI Taxonomy" id="547987"/>
    <lineage>
        <taxon>Bacteria</taxon>
        <taxon>Bacillati</taxon>
        <taxon>Mycoplasmatota</taxon>
        <taxon>Mollicutes</taxon>
        <taxon>Mycoplasmataceae</taxon>
        <taxon>Mycoplasma</taxon>
    </lineage>
</organism>
<dbReference type="PANTHER" id="PTHR39321:SF3">
    <property type="entry name" value="PHOSPHOPANTETHEINE ADENYLYLTRANSFERASE"/>
    <property type="match status" value="1"/>
</dbReference>
<dbReference type="Gene3D" id="1.10.3210.10">
    <property type="entry name" value="Hypothetical protein af1432"/>
    <property type="match status" value="1"/>
</dbReference>
<keyword evidence="3 14" id="KW-0662">Pyridine nucleotide biosynthesis</keyword>
<feature type="domain" description="HD" evidence="15">
    <location>
        <begin position="197"/>
        <end position="312"/>
    </location>
</feature>
<dbReference type="NCBIfam" id="TIGR00488">
    <property type="entry name" value="bis(5'-nucleosyl)-tetraphosphatase (symmetrical) YqeK"/>
    <property type="match status" value="1"/>
</dbReference>
<evidence type="ECO:0000256" key="8">
    <source>
        <dbReference type="ARBA" id="ARBA00022801"/>
    </source>
</evidence>
<keyword evidence="4 14" id="KW-0808">Transferase</keyword>
<evidence type="ECO:0000256" key="1">
    <source>
        <dbReference type="ARBA" id="ARBA00002324"/>
    </source>
</evidence>
<dbReference type="HAMAP" id="MF_00244">
    <property type="entry name" value="NaMN_adenylyltr"/>
    <property type="match status" value="1"/>
</dbReference>
<keyword evidence="11 14" id="KW-0520">NAD</keyword>
<dbReference type="InterPro" id="IPR006674">
    <property type="entry name" value="HD_domain"/>
</dbReference>
<keyword evidence="5 14" id="KW-0548">Nucleotidyltransferase</keyword>
<evidence type="ECO:0000256" key="7">
    <source>
        <dbReference type="ARBA" id="ARBA00022741"/>
    </source>
</evidence>
<dbReference type="Pfam" id="PF01966">
    <property type="entry name" value="HD"/>
    <property type="match status" value="1"/>
</dbReference>
<comment type="caution">
    <text evidence="16">The sequence shown here is derived from an EMBL/GenBank/DDBJ whole genome shotgun (WGS) entry which is preliminary data.</text>
</comment>
<dbReference type="GO" id="GO:0046872">
    <property type="term" value="F:metal ion binding"/>
    <property type="evidence" value="ECO:0007669"/>
    <property type="project" value="UniProtKB-KW"/>
</dbReference>
<evidence type="ECO:0000256" key="9">
    <source>
        <dbReference type="ARBA" id="ARBA00022840"/>
    </source>
</evidence>
<evidence type="ECO:0000256" key="5">
    <source>
        <dbReference type="ARBA" id="ARBA00022695"/>
    </source>
</evidence>
<evidence type="ECO:0000256" key="4">
    <source>
        <dbReference type="ARBA" id="ARBA00022679"/>
    </source>
</evidence>
<protein>
    <recommendedName>
        <fullName evidence="14">Probable nicotinate-nucleotide adenylyltransferase</fullName>
        <ecNumber evidence="14">2.7.7.18</ecNumber>
    </recommendedName>
    <alternativeName>
        <fullName evidence="14">Deamido-NAD(+) diphosphorylase</fullName>
    </alternativeName>
    <alternativeName>
        <fullName evidence="14">Deamido-NAD(+) pyrophosphorylase</fullName>
    </alternativeName>
    <alternativeName>
        <fullName evidence="14">Nicotinate mononucleotide adenylyltransferase</fullName>
        <shortName evidence="14">NaMN adenylyltransferase</shortName>
    </alternativeName>
</protein>
<dbReference type="EC" id="2.7.7.18" evidence="14"/>
<keyword evidence="10" id="KW-0408">Iron</keyword>
<sequence length="365" mass="42867">MKIGLFGGSFNPVHNGHIKIAEYAYKNIGLDKIYFIPTAVSPFKKNNKVAKNEDRVNMLELALEDSKMNYEVSHFELKRGGVSYTFETIRYFKQKFPNDELFFIMGSDLLPKFHKWEYVDEMTQKCKFVVYKRTKNINKINVKKFNLLLMNNPITNESSTDIRSGQLNQTCLKVNQYIGNNFLYANEIIHSILSARRAKHCVATAEFAAKLAKSFKYDAKIAYYAGLFHDICKEMNEDSFRNFLGQFYFDINDKNKYPFHKLHQMAGAHWVRDIYMNENKDIFNAIYIHTTLSPELSVLDKIIFIADKICDGRAFDGVQKLRKIALENFDEGFKEVVRRTYHYYLEKGVKFTIEQLNVYNKWMKD</sequence>
<evidence type="ECO:0000259" key="15">
    <source>
        <dbReference type="PROSITE" id="PS51831"/>
    </source>
</evidence>
<evidence type="ECO:0000313" key="16">
    <source>
        <dbReference type="EMBL" id="MBZ4195281.1"/>
    </source>
</evidence>
<keyword evidence="8" id="KW-0378">Hydrolase</keyword>
<dbReference type="AlphaFoldDB" id="A0A953NGJ2"/>
<evidence type="ECO:0000256" key="13">
    <source>
        <dbReference type="ARBA" id="ARBA00049417"/>
    </source>
</evidence>
<dbReference type="CDD" id="cd02165">
    <property type="entry name" value="NMNAT"/>
    <property type="match status" value="1"/>
</dbReference>
<accession>A0A953NGJ2</accession>
<reference evidence="16 17" key="1">
    <citation type="submission" date="2021-09" db="EMBL/GenBank/DDBJ databases">
        <title>WGS of Mycoplasma sp. Zaradi2 strains.</title>
        <authorList>
            <person name="Spergser J."/>
        </authorList>
    </citation>
    <scope>NUCLEOTIDE SEQUENCE [LARGE SCALE GENOMIC DNA]</scope>
    <source>
        <strain evidence="16 17">1331</strain>
    </source>
</reference>
<evidence type="ECO:0000256" key="6">
    <source>
        <dbReference type="ARBA" id="ARBA00022723"/>
    </source>
</evidence>
<dbReference type="NCBIfam" id="TIGR00277">
    <property type="entry name" value="HDIG"/>
    <property type="match status" value="1"/>
</dbReference>
<gene>
    <name evidence="14" type="primary">nadD</name>
    <name evidence="16" type="ORF">LAD73_00905</name>
</gene>
<dbReference type="Gene3D" id="3.40.50.620">
    <property type="entry name" value="HUPs"/>
    <property type="match status" value="1"/>
</dbReference>
<dbReference type="InterPro" id="IPR003607">
    <property type="entry name" value="HD/PDEase_dom"/>
</dbReference>
<dbReference type="GO" id="GO:0004515">
    <property type="term" value="F:nicotinate-nucleotide adenylyltransferase activity"/>
    <property type="evidence" value="ECO:0007669"/>
    <property type="project" value="UniProtKB-UniRule"/>
</dbReference>
<evidence type="ECO:0000256" key="12">
    <source>
        <dbReference type="ARBA" id="ARBA00048721"/>
    </source>
</evidence>
<dbReference type="InterPro" id="IPR005249">
    <property type="entry name" value="YqeK"/>
</dbReference>
<dbReference type="CDD" id="cd00077">
    <property type="entry name" value="HDc"/>
    <property type="match status" value="1"/>
</dbReference>
<evidence type="ECO:0000313" key="17">
    <source>
        <dbReference type="Proteomes" id="UP000772186"/>
    </source>
</evidence>
<proteinExistence type="inferred from homology"/>
<dbReference type="PROSITE" id="PS51831">
    <property type="entry name" value="HD"/>
    <property type="match status" value="1"/>
</dbReference>
<dbReference type="InterPro" id="IPR005248">
    <property type="entry name" value="NadD/NMNAT"/>
</dbReference>
<dbReference type="GO" id="GO:0009435">
    <property type="term" value="P:NAD+ biosynthetic process"/>
    <property type="evidence" value="ECO:0007669"/>
    <property type="project" value="UniProtKB-UniRule"/>
</dbReference>
<keyword evidence="17" id="KW-1185">Reference proteome</keyword>
<name>A0A953NGJ2_9MOLU</name>
<dbReference type="InterPro" id="IPR004821">
    <property type="entry name" value="Cyt_trans-like"/>
</dbReference>
<dbReference type="NCBIfam" id="TIGR00482">
    <property type="entry name" value="nicotinate (nicotinamide) nucleotide adenylyltransferase"/>
    <property type="match status" value="1"/>
</dbReference>
<dbReference type="EMBL" id="JAIQBY010000004">
    <property type="protein sequence ID" value="MBZ4195281.1"/>
    <property type="molecule type" value="Genomic_DNA"/>
</dbReference>
<dbReference type="SUPFAM" id="SSF52374">
    <property type="entry name" value="Nucleotidylyl transferase"/>
    <property type="match status" value="1"/>
</dbReference>
<dbReference type="Proteomes" id="UP000772186">
    <property type="component" value="Unassembled WGS sequence"/>
</dbReference>
<comment type="similarity">
    <text evidence="14">Belongs to the NadD family.</text>
</comment>
<dbReference type="NCBIfam" id="TIGR00125">
    <property type="entry name" value="cyt_tran_rel"/>
    <property type="match status" value="1"/>
</dbReference>
<keyword evidence="9 14" id="KW-0067">ATP-binding</keyword>
<comment type="function">
    <text evidence="1 14">Catalyzes the reversible adenylation of nicotinate mononucleotide (NaMN) to nicotinic acid adenine dinucleotide (NaAD).</text>
</comment>
<evidence type="ECO:0000256" key="11">
    <source>
        <dbReference type="ARBA" id="ARBA00023027"/>
    </source>
</evidence>
<dbReference type="SMART" id="SM00471">
    <property type="entry name" value="HDc"/>
    <property type="match status" value="1"/>
</dbReference>
<evidence type="ECO:0000256" key="14">
    <source>
        <dbReference type="HAMAP-Rule" id="MF_00244"/>
    </source>
</evidence>